<dbReference type="Proteomes" id="UP001060919">
    <property type="component" value="Chromosome"/>
</dbReference>
<sequence length="476" mass="56890">MKNSKLIGILKTLETKELTRFREYVHSPFFNKHKIVNKLCDYILKFAPKFDSEKLNKKNIYKVLFPNTIYNETHIYTHTSNLTLLLVDYLAVTGFQKNPLQMKLYALKALRNKGLSKQFHQTAKQYQNLLDKRRLKDRDYHFYQAELYHEFDQINPIRNQDQNIQLRDTESEIVFLIDKMQIACDMINRNSIIGSNYEASGIDFVLEWLETDQSYYLNFPELRINYTIYKLIKTEEKQYYDDLRLFLADKTHWYSKSKIKVIYDYLTNHCIKKMNTGDKEYLREFFELHRFLLSEKILLLEDNSLDEWDYKNIVTVGARLEEFDWVKSFIYKYKNFVKSSSRENVFNYNLAYYYYSKKNYSKALGLLHHVEFTDASYYIGAKIIQLKCYYTLGELEASLSLIATFKNYIQRSKVLSDYKKAMNQNMLRMAKKIIVLESKKIALSKKELDQQKTKLQDQIKNLSPIANADWLVDILS</sequence>
<dbReference type="EMBL" id="AP026867">
    <property type="protein sequence ID" value="BDS11161.1"/>
    <property type="molecule type" value="Genomic_DNA"/>
</dbReference>
<evidence type="ECO:0000313" key="2">
    <source>
        <dbReference type="Proteomes" id="UP001060919"/>
    </source>
</evidence>
<dbReference type="RefSeq" id="WP_264792365.1">
    <property type="nucleotide sequence ID" value="NZ_AP026867.1"/>
</dbReference>
<reference evidence="1" key="1">
    <citation type="submission" date="2022-09" db="EMBL/GenBank/DDBJ databases">
        <title>Aureispira anguillicida sp. nov., isolated from Leptocephalus of Japanese eel Anguilla japonica.</title>
        <authorList>
            <person name="Yuasa K."/>
            <person name="Mekata T."/>
            <person name="Ikunari K."/>
        </authorList>
    </citation>
    <scope>NUCLEOTIDE SEQUENCE</scope>
    <source>
        <strain evidence="1">EL160426</strain>
    </source>
</reference>
<keyword evidence="2" id="KW-1185">Reference proteome</keyword>
<dbReference type="KEGG" id="aup:AsAng_0018720"/>
<accession>A0A915YDR9</accession>
<organism evidence="1 2">
    <name type="scientific">Aureispira anguillae</name>
    <dbReference type="NCBI Taxonomy" id="2864201"/>
    <lineage>
        <taxon>Bacteria</taxon>
        <taxon>Pseudomonadati</taxon>
        <taxon>Bacteroidota</taxon>
        <taxon>Saprospiria</taxon>
        <taxon>Saprospirales</taxon>
        <taxon>Saprospiraceae</taxon>
        <taxon>Aureispira</taxon>
    </lineage>
</organism>
<name>A0A915YDR9_9BACT</name>
<gene>
    <name evidence="1" type="ORF">AsAng_0018720</name>
</gene>
<proteinExistence type="predicted"/>
<protein>
    <submittedName>
        <fullName evidence="1">Uncharacterized protein</fullName>
    </submittedName>
</protein>
<evidence type="ECO:0000313" key="1">
    <source>
        <dbReference type="EMBL" id="BDS11161.1"/>
    </source>
</evidence>
<dbReference type="AlphaFoldDB" id="A0A915YDR9"/>